<protein>
    <submittedName>
        <fullName evidence="2">Uncharacterized protein</fullName>
    </submittedName>
</protein>
<comment type="caution">
    <text evidence="2">The sequence shown here is derived from an EMBL/GenBank/DDBJ whole genome shotgun (WGS) entry which is preliminary data.</text>
</comment>
<reference evidence="2" key="1">
    <citation type="submission" date="2015-06" db="EMBL/GenBank/DDBJ databases">
        <authorList>
            <person name="Nguyen H."/>
        </authorList>
    </citation>
    <scope>NUCLEOTIDE SEQUENCE</scope>
    <source>
        <strain evidence="2">DAOM 180753</strain>
    </source>
</reference>
<dbReference type="Proteomes" id="UP001227192">
    <property type="component" value="Unassembled WGS sequence"/>
</dbReference>
<gene>
    <name evidence="2" type="ORF">VN97_g8549</name>
</gene>
<evidence type="ECO:0000256" key="1">
    <source>
        <dbReference type="SAM" id="MobiDB-lite"/>
    </source>
</evidence>
<reference evidence="2" key="2">
    <citation type="journal article" date="2016" name="Fungal Biol.">
        <title>Ochratoxin A production by Penicillium thymicola.</title>
        <authorList>
            <person name="Nguyen H.D.T."/>
            <person name="McMullin D.R."/>
            <person name="Ponomareva E."/>
            <person name="Riley R."/>
            <person name="Pomraning K.R."/>
            <person name="Baker S.E."/>
            <person name="Seifert K.A."/>
        </authorList>
    </citation>
    <scope>NUCLEOTIDE SEQUENCE</scope>
    <source>
        <strain evidence="2">DAOM 180753</strain>
    </source>
</reference>
<sequence>MSDSIPSSTLGKRSVQTSTSSPTAQHERRKQSFSENSPPTVYHKSPGYLHSPPKLAAKRSANFLQIQFRFHSDSIQIPLRLNSL</sequence>
<evidence type="ECO:0000313" key="3">
    <source>
        <dbReference type="Proteomes" id="UP001227192"/>
    </source>
</evidence>
<proteinExistence type="predicted"/>
<accession>A0AAI9X5P0</accession>
<feature type="compositionally biased region" description="Polar residues" evidence="1">
    <location>
        <begin position="1"/>
        <end position="24"/>
    </location>
</feature>
<dbReference type="AlphaFoldDB" id="A0AAI9X5P0"/>
<name>A0AAI9X5P0_PENTH</name>
<feature type="region of interest" description="Disordered" evidence="1">
    <location>
        <begin position="1"/>
        <end position="53"/>
    </location>
</feature>
<dbReference type="EMBL" id="LACB01000310">
    <property type="protein sequence ID" value="KAJ9484815.1"/>
    <property type="molecule type" value="Genomic_DNA"/>
</dbReference>
<keyword evidence="3" id="KW-1185">Reference proteome</keyword>
<evidence type="ECO:0000313" key="2">
    <source>
        <dbReference type="EMBL" id="KAJ9484815.1"/>
    </source>
</evidence>
<organism evidence="2 3">
    <name type="scientific">Penicillium thymicola</name>
    <dbReference type="NCBI Taxonomy" id="293382"/>
    <lineage>
        <taxon>Eukaryota</taxon>
        <taxon>Fungi</taxon>
        <taxon>Dikarya</taxon>
        <taxon>Ascomycota</taxon>
        <taxon>Pezizomycotina</taxon>
        <taxon>Eurotiomycetes</taxon>
        <taxon>Eurotiomycetidae</taxon>
        <taxon>Eurotiales</taxon>
        <taxon>Aspergillaceae</taxon>
        <taxon>Penicillium</taxon>
    </lineage>
</organism>